<evidence type="ECO:0000259" key="1">
    <source>
        <dbReference type="Pfam" id="PF13349"/>
    </source>
</evidence>
<evidence type="ECO:0000313" key="3">
    <source>
        <dbReference type="Proteomes" id="UP000051008"/>
    </source>
</evidence>
<dbReference type="EMBL" id="AYYP01000068">
    <property type="protein sequence ID" value="KRM63197.1"/>
    <property type="molecule type" value="Genomic_DNA"/>
</dbReference>
<evidence type="ECO:0000313" key="2">
    <source>
        <dbReference type="EMBL" id="KRM63197.1"/>
    </source>
</evidence>
<protein>
    <recommendedName>
        <fullName evidence="1">DUF4097 domain-containing protein</fullName>
    </recommendedName>
</protein>
<comment type="caution">
    <text evidence="2">The sequence shown here is derived from an EMBL/GenBank/DDBJ whole genome shotgun (WGS) entry which is preliminary data.</text>
</comment>
<gene>
    <name evidence="2" type="ORF">FC14_GL000794</name>
</gene>
<dbReference type="Pfam" id="PF13349">
    <property type="entry name" value="DUF4097"/>
    <property type="match status" value="1"/>
</dbReference>
<dbReference type="Proteomes" id="UP000051008">
    <property type="component" value="Unassembled WGS sequence"/>
</dbReference>
<reference evidence="2 3" key="1">
    <citation type="journal article" date="2015" name="Genome Announc.">
        <title>Expanding the biotechnology potential of lactobacilli through comparative genomics of 213 strains and associated genera.</title>
        <authorList>
            <person name="Sun Z."/>
            <person name="Harris H.M."/>
            <person name="McCann A."/>
            <person name="Guo C."/>
            <person name="Argimon S."/>
            <person name="Zhang W."/>
            <person name="Yang X."/>
            <person name="Jeffery I.B."/>
            <person name="Cooney J.C."/>
            <person name="Kagawa T.F."/>
            <person name="Liu W."/>
            <person name="Song Y."/>
            <person name="Salvetti E."/>
            <person name="Wrobel A."/>
            <person name="Rasinkangas P."/>
            <person name="Parkhill J."/>
            <person name="Rea M.C."/>
            <person name="O'Sullivan O."/>
            <person name="Ritari J."/>
            <person name="Douillard F.P."/>
            <person name="Paul Ross R."/>
            <person name="Yang R."/>
            <person name="Briner A.E."/>
            <person name="Felis G.E."/>
            <person name="de Vos W.M."/>
            <person name="Barrangou R."/>
            <person name="Klaenhammer T.R."/>
            <person name="Caufield P.W."/>
            <person name="Cui Y."/>
            <person name="Zhang H."/>
            <person name="O'Toole P.W."/>
        </authorList>
    </citation>
    <scope>NUCLEOTIDE SEQUENCE [LARGE SCALE GENOMIC DNA]</scope>
    <source>
        <strain evidence="2 3">DSM 20509</strain>
    </source>
</reference>
<name>A0A0R2A7V6_9LACO</name>
<feature type="domain" description="DUF4097" evidence="1">
    <location>
        <begin position="56"/>
        <end position="316"/>
    </location>
</feature>
<keyword evidence="3" id="KW-1185">Reference proteome</keyword>
<sequence length="316" mass="33952">MKKMLKAGVLITVVGIVLLILSIMGGGVQSVEYVGWTPRIVKKEMTLKKQTVSEFENVKVNTDNVGVKIIQGNGYHVDYKGRKSLAPKISVEGKTLVIKQKAHLRTGFIFDGVTIKSDRHTSFTNTVTVTVPKDLDQISLTTSGNSDVTLSDLKLNSLALDVLDGDLHLTNTQVANSSKVKLLDGDLYLNRVAFNNGTKMEIFDGDLSLVDTSLNNVQIENHDGDVSFNNLKVAGGSYKGQDSDVNGASLEVTAGYQFNLADGDVSITGAKADGYETNTTDGDNHLFNQSGSHLTQGANSGNILKVTTTDGDLNIR</sequence>
<dbReference type="Gene3D" id="2.160.20.120">
    <property type="match status" value="1"/>
</dbReference>
<proteinExistence type="predicted"/>
<dbReference type="AlphaFoldDB" id="A0A0R2A7V6"/>
<organism evidence="2 3">
    <name type="scientific">Ligilactobacillus agilis DSM 20509</name>
    <dbReference type="NCBI Taxonomy" id="1423718"/>
    <lineage>
        <taxon>Bacteria</taxon>
        <taxon>Bacillati</taxon>
        <taxon>Bacillota</taxon>
        <taxon>Bacilli</taxon>
        <taxon>Lactobacillales</taxon>
        <taxon>Lactobacillaceae</taxon>
        <taxon>Ligilactobacillus</taxon>
    </lineage>
</organism>
<accession>A0A0R2A7V6</accession>
<dbReference type="PATRIC" id="fig|1423718.3.peg.828"/>
<dbReference type="RefSeq" id="WP_056977447.1">
    <property type="nucleotide sequence ID" value="NZ_AYYP01000068.1"/>
</dbReference>
<dbReference type="InterPro" id="IPR025164">
    <property type="entry name" value="Toastrack_DUF4097"/>
</dbReference>